<evidence type="ECO:0000313" key="3">
    <source>
        <dbReference type="Proteomes" id="UP001304088"/>
    </source>
</evidence>
<dbReference type="KEGG" id="ssuv:PXH68_03135"/>
<dbReference type="RefSeq" id="WP_248027461.1">
    <property type="nucleotide sequence ID" value="NZ_CP118733.1"/>
</dbReference>
<name>A0AA97A0S0_9STRE</name>
<dbReference type="EMBL" id="CP118733">
    <property type="protein sequence ID" value="WNY47719.1"/>
    <property type="molecule type" value="Genomic_DNA"/>
</dbReference>
<feature type="region of interest" description="Disordered" evidence="1">
    <location>
        <begin position="196"/>
        <end position="221"/>
    </location>
</feature>
<sequence length="322" mass="35655">MEKLKIVMEKLVIVLRFIGKMLNQGLQTFIAFMMKPKPNGKLSKRKFILLGLVILVVWFQMESLSRRPHFATSGAESVTISQIGNYAEGQKIKSGTYYVVLTELETNGDSNEIGLSVLHPGYHDYEWFSSLGETVAISIPKNATVEVTGNVGEFTLSFYTEQDYLEGKIAEKYRLTSSQSSTIVSSSYSSNSLTATSTSTSQSSSFSTVTSTTTSSSSSLSVSTPVEMDVNQFTSQYDTGNLEKNKLYQVKANLVDKEFWGWNADRTSYTIYILGADPDGIESSFILRISEQLANELVDSESATLTLQVRNDDFVYVTSAIK</sequence>
<gene>
    <name evidence="2" type="ORF">PXH68_03135</name>
</gene>
<protein>
    <submittedName>
        <fullName evidence="2">Uncharacterized protein</fullName>
    </submittedName>
</protein>
<organism evidence="2 3">
    <name type="scientific">Streptococcus suivaginalis</name>
    <dbReference type="NCBI Taxonomy" id="3028082"/>
    <lineage>
        <taxon>Bacteria</taxon>
        <taxon>Bacillati</taxon>
        <taxon>Bacillota</taxon>
        <taxon>Bacilli</taxon>
        <taxon>Lactobacillales</taxon>
        <taxon>Streptococcaceae</taxon>
        <taxon>Streptococcus</taxon>
    </lineage>
</organism>
<dbReference type="AlphaFoldDB" id="A0AA97A0S0"/>
<evidence type="ECO:0000313" key="2">
    <source>
        <dbReference type="EMBL" id="WNY47719.1"/>
    </source>
</evidence>
<dbReference type="Proteomes" id="UP001304088">
    <property type="component" value="Chromosome"/>
</dbReference>
<accession>A0AA97A0S0</accession>
<reference evidence="2 3" key="1">
    <citation type="submission" date="2023-02" db="EMBL/GenBank/DDBJ databases">
        <title>Streptococcus sp. Genome Sequencing and Assembly.</title>
        <authorList>
            <person name="Shore S.M."/>
            <person name="Nicholson T.L."/>
        </authorList>
    </citation>
    <scope>NUCLEOTIDE SEQUENCE [LARGE SCALE GENOMIC DNA]</scope>
    <source>
        <strain evidence="2 3">29896</strain>
    </source>
</reference>
<keyword evidence="3" id="KW-1185">Reference proteome</keyword>
<evidence type="ECO:0000256" key="1">
    <source>
        <dbReference type="SAM" id="MobiDB-lite"/>
    </source>
</evidence>
<proteinExistence type="predicted"/>